<evidence type="ECO:0000256" key="1">
    <source>
        <dbReference type="SAM" id="MobiDB-lite"/>
    </source>
</evidence>
<name>A0A1D3D0E1_9EIME</name>
<reference evidence="2 3" key="1">
    <citation type="journal article" date="2016" name="BMC Genomics">
        <title>Comparative genomics reveals Cyclospora cayetanensis possesses coccidia-like metabolism and invasion components but unique surface antigens.</title>
        <authorList>
            <person name="Liu S."/>
            <person name="Wang L."/>
            <person name="Zheng H."/>
            <person name="Xu Z."/>
            <person name="Roellig D.M."/>
            <person name="Li N."/>
            <person name="Frace M.A."/>
            <person name="Tang K."/>
            <person name="Arrowood M.J."/>
            <person name="Moss D.M."/>
            <person name="Zhang L."/>
            <person name="Feng Y."/>
            <person name="Xiao L."/>
        </authorList>
    </citation>
    <scope>NUCLEOTIDE SEQUENCE [LARGE SCALE GENOMIC DNA]</scope>
    <source>
        <strain evidence="2 3">CHN_HEN01</strain>
    </source>
</reference>
<dbReference type="InParanoid" id="A0A1D3D0E1"/>
<evidence type="ECO:0000313" key="2">
    <source>
        <dbReference type="EMBL" id="OEH76924.1"/>
    </source>
</evidence>
<sequence>MPQEDEGSPAVATAGEDVIGGPHEESRRPDPSKYQGPPQLVAIGVIPAANAAYFGTLTFRLQALLIITQLEGNGSNRGTEAAAGPIQQKALGTAPQEAQLLHWQMQCYEGLPSPYRKNPTFE</sequence>
<dbReference type="VEuPathDB" id="ToxoDB:cyc_00299"/>
<protein>
    <submittedName>
        <fullName evidence="2">Uncharacterized protein</fullName>
    </submittedName>
</protein>
<comment type="caution">
    <text evidence="2">The sequence shown here is derived from an EMBL/GenBank/DDBJ whole genome shotgun (WGS) entry which is preliminary data.</text>
</comment>
<dbReference type="Proteomes" id="UP000095192">
    <property type="component" value="Unassembled WGS sequence"/>
</dbReference>
<gene>
    <name evidence="2" type="ORF">cyc_00299</name>
</gene>
<feature type="compositionally biased region" description="Basic and acidic residues" evidence="1">
    <location>
        <begin position="22"/>
        <end position="31"/>
    </location>
</feature>
<proteinExistence type="predicted"/>
<dbReference type="AlphaFoldDB" id="A0A1D3D0E1"/>
<organism evidence="2 3">
    <name type="scientific">Cyclospora cayetanensis</name>
    <dbReference type="NCBI Taxonomy" id="88456"/>
    <lineage>
        <taxon>Eukaryota</taxon>
        <taxon>Sar</taxon>
        <taxon>Alveolata</taxon>
        <taxon>Apicomplexa</taxon>
        <taxon>Conoidasida</taxon>
        <taxon>Coccidia</taxon>
        <taxon>Eucoccidiorida</taxon>
        <taxon>Eimeriorina</taxon>
        <taxon>Eimeriidae</taxon>
        <taxon>Cyclospora</taxon>
    </lineage>
</organism>
<evidence type="ECO:0000313" key="3">
    <source>
        <dbReference type="Proteomes" id="UP000095192"/>
    </source>
</evidence>
<feature type="region of interest" description="Disordered" evidence="1">
    <location>
        <begin position="1"/>
        <end position="38"/>
    </location>
</feature>
<accession>A0A1D3D0E1</accession>
<keyword evidence="3" id="KW-1185">Reference proteome</keyword>
<dbReference type="EMBL" id="JROU02001281">
    <property type="protein sequence ID" value="OEH76924.1"/>
    <property type="molecule type" value="Genomic_DNA"/>
</dbReference>